<gene>
    <name evidence="1" type="ORF">FGO68_gene14119</name>
</gene>
<dbReference type="AlphaFoldDB" id="A0A8J8NTZ5"/>
<organism evidence="1 2">
    <name type="scientific">Halteria grandinella</name>
    <dbReference type="NCBI Taxonomy" id="5974"/>
    <lineage>
        <taxon>Eukaryota</taxon>
        <taxon>Sar</taxon>
        <taxon>Alveolata</taxon>
        <taxon>Ciliophora</taxon>
        <taxon>Intramacronucleata</taxon>
        <taxon>Spirotrichea</taxon>
        <taxon>Stichotrichia</taxon>
        <taxon>Sporadotrichida</taxon>
        <taxon>Halteriidae</taxon>
        <taxon>Halteria</taxon>
    </lineage>
</organism>
<evidence type="ECO:0000313" key="1">
    <source>
        <dbReference type="EMBL" id="TNV81473.1"/>
    </source>
</evidence>
<sequence>MEECCSIIVISGLEPLNSSRRQGYPLFGSEIWKINDREFFNKFGSLLSCTASILKARGKVLPQNNQEISLVKLYSFIQKMPEYYDEVSNCFRIGHLLRLFGLSCQINSVSFDSLKDVAEFVTSEFRAGKDIILQGSVFKSNHLDAQSYPYVLVTKVDEARNITLADSLSTVNAQYNHTYDGFTEKLLEHYFKKPGCPQRSPNYFNIQGQIGAGIFHQAFTAPPPKPISLPPPPVDQIQFFNECTSFKTGKAEIDLKLANGKEYYTSSYSSLEDHKNYRIASENTNPLAKRKPVLQQSEKKFHSKDDWLSKGDVQLQKKKLVVAEQGLSLKEVKKQKGLTYEKLVKMNERHISKNKAIKRKIETNKVKASAKYSLATGAGGLVGGLLANKDKLTKGQVAEQVGTFAGMTALTYKMPVVGAKLQTAMQVVSVGKVLCSSQLSLREKAADTARMAITGYTSVSAGGLCATQGATIGAFAGLPGILIGGFLGAMVGSFASGIFGRAIERSPPELIQQWSPDSISASNFTLKNLLDKAKTVVLLAKVGEKIKWFAVCQSVAQQANRMWQEGLGEFRREVKLTGHKLVVEVTVLKEDVDFASPTDYYDRVGSLRPIQSFEKTYQF</sequence>
<protein>
    <submittedName>
        <fullName evidence="1">Uncharacterized protein</fullName>
    </submittedName>
</protein>
<comment type="caution">
    <text evidence="1">The sequence shown here is derived from an EMBL/GenBank/DDBJ whole genome shotgun (WGS) entry which is preliminary data.</text>
</comment>
<proteinExistence type="predicted"/>
<dbReference type="Proteomes" id="UP000785679">
    <property type="component" value="Unassembled WGS sequence"/>
</dbReference>
<reference evidence="1" key="1">
    <citation type="submission" date="2019-06" db="EMBL/GenBank/DDBJ databases">
        <authorList>
            <person name="Zheng W."/>
        </authorList>
    </citation>
    <scope>NUCLEOTIDE SEQUENCE</scope>
    <source>
        <strain evidence="1">QDHG01</strain>
    </source>
</reference>
<accession>A0A8J8NTZ5</accession>
<name>A0A8J8NTZ5_HALGN</name>
<keyword evidence="2" id="KW-1185">Reference proteome</keyword>
<dbReference type="EMBL" id="RRYP01006101">
    <property type="protein sequence ID" value="TNV81473.1"/>
    <property type="molecule type" value="Genomic_DNA"/>
</dbReference>
<evidence type="ECO:0000313" key="2">
    <source>
        <dbReference type="Proteomes" id="UP000785679"/>
    </source>
</evidence>